<dbReference type="InterPro" id="IPR057244">
    <property type="entry name" value="GAIN_B"/>
</dbReference>
<gene>
    <name evidence="18" type="ORF">GE061_006894</name>
</gene>
<dbReference type="PROSITE" id="PS50835">
    <property type="entry name" value="IG_LIKE"/>
    <property type="match status" value="1"/>
</dbReference>
<dbReference type="SUPFAM" id="SSF48726">
    <property type="entry name" value="Immunoglobulin"/>
    <property type="match status" value="1"/>
</dbReference>
<dbReference type="OrthoDB" id="10031018at2759"/>
<dbReference type="Proteomes" id="UP000466442">
    <property type="component" value="Unassembled WGS sequence"/>
</dbReference>
<evidence type="ECO:0000259" key="15">
    <source>
        <dbReference type="PROSITE" id="PS50221"/>
    </source>
</evidence>
<evidence type="ECO:0000313" key="19">
    <source>
        <dbReference type="Proteomes" id="UP000466442"/>
    </source>
</evidence>
<comment type="subcellular location">
    <subcellularLocation>
        <location evidence="1">Membrane</location>
        <topology evidence="1">Multi-pass membrane protein</topology>
    </subcellularLocation>
</comment>
<evidence type="ECO:0000256" key="11">
    <source>
        <dbReference type="ARBA" id="ARBA00023170"/>
    </source>
</evidence>
<feature type="domain" description="G-protein coupled receptors family 2 profile 2" evidence="16">
    <location>
        <begin position="655"/>
        <end position="951"/>
    </location>
</feature>
<keyword evidence="12" id="KW-0807">Transducer</keyword>
<dbReference type="GO" id="GO:0005886">
    <property type="term" value="C:plasma membrane"/>
    <property type="evidence" value="ECO:0007669"/>
    <property type="project" value="TreeGrafter"/>
</dbReference>
<dbReference type="InterPro" id="IPR017981">
    <property type="entry name" value="GPCR_2-like_7TM"/>
</dbReference>
<dbReference type="InterPro" id="IPR051963">
    <property type="entry name" value="Adhesion_GPCR_A"/>
</dbReference>
<dbReference type="PROSITE" id="PS50261">
    <property type="entry name" value="G_PROTEIN_RECEP_F2_4"/>
    <property type="match status" value="1"/>
</dbReference>
<dbReference type="InterPro" id="IPR058808">
    <property type="entry name" value="GAIN_ADGRA2/3"/>
</dbReference>
<dbReference type="InterPro" id="IPR001611">
    <property type="entry name" value="Leu-rich_rpt"/>
</dbReference>
<feature type="domain" description="Ig-like" evidence="17">
    <location>
        <begin position="184"/>
        <end position="287"/>
    </location>
</feature>
<accession>A0A8S9WRZ4</accession>
<keyword evidence="19" id="KW-1185">Reference proteome</keyword>
<evidence type="ECO:0000256" key="1">
    <source>
        <dbReference type="ARBA" id="ARBA00004141"/>
    </source>
</evidence>
<name>A0A8S9WRZ4_APOLU</name>
<evidence type="ECO:0000256" key="9">
    <source>
        <dbReference type="ARBA" id="ARBA00023136"/>
    </source>
</evidence>
<evidence type="ECO:0000256" key="13">
    <source>
        <dbReference type="SAM" id="MobiDB-lite"/>
    </source>
</evidence>
<dbReference type="Pfam" id="PF13855">
    <property type="entry name" value="LRR_8"/>
    <property type="match status" value="1"/>
</dbReference>
<keyword evidence="3" id="KW-0433">Leucine-rich repeat</keyword>
<dbReference type="SUPFAM" id="SSF111418">
    <property type="entry name" value="Hormone receptor domain"/>
    <property type="match status" value="1"/>
</dbReference>
<keyword evidence="9 14" id="KW-0472">Membrane</keyword>
<evidence type="ECO:0000256" key="3">
    <source>
        <dbReference type="ARBA" id="ARBA00022614"/>
    </source>
</evidence>
<evidence type="ECO:0008006" key="20">
    <source>
        <dbReference type="Google" id="ProtNLM"/>
    </source>
</evidence>
<dbReference type="AlphaFoldDB" id="A0A8S9WRZ4"/>
<evidence type="ECO:0000256" key="7">
    <source>
        <dbReference type="ARBA" id="ARBA00022989"/>
    </source>
</evidence>
<feature type="transmembrane region" description="Helical" evidence="14">
    <location>
        <begin position="723"/>
        <end position="743"/>
    </location>
</feature>
<feature type="transmembrane region" description="Helical" evidence="14">
    <location>
        <begin position="815"/>
        <end position="835"/>
    </location>
</feature>
<comment type="caution">
    <text evidence="18">The sequence shown here is derived from an EMBL/GenBank/DDBJ whole genome shotgun (WGS) entry which is preliminary data.</text>
</comment>
<dbReference type="InterPro" id="IPR007110">
    <property type="entry name" value="Ig-like_dom"/>
</dbReference>
<dbReference type="SMART" id="SM00409">
    <property type="entry name" value="IG"/>
    <property type="match status" value="1"/>
</dbReference>
<feature type="domain" description="GAIN-B" evidence="15">
    <location>
        <begin position="497"/>
        <end position="643"/>
    </location>
</feature>
<keyword evidence="5" id="KW-0732">Signal</keyword>
<dbReference type="EMBL" id="WIXP02000015">
    <property type="protein sequence ID" value="KAF6198871.1"/>
    <property type="molecule type" value="Genomic_DNA"/>
</dbReference>
<evidence type="ECO:0000259" key="17">
    <source>
        <dbReference type="PROSITE" id="PS50835"/>
    </source>
</evidence>
<dbReference type="Gene3D" id="3.80.10.10">
    <property type="entry name" value="Ribonuclease Inhibitor"/>
    <property type="match status" value="1"/>
</dbReference>
<evidence type="ECO:0000256" key="10">
    <source>
        <dbReference type="ARBA" id="ARBA00023157"/>
    </source>
</evidence>
<feature type="transmembrane region" description="Helical" evidence="14">
    <location>
        <begin position="896"/>
        <end position="916"/>
    </location>
</feature>
<dbReference type="GO" id="GO:0007166">
    <property type="term" value="P:cell surface receptor signaling pathway"/>
    <property type="evidence" value="ECO:0007669"/>
    <property type="project" value="InterPro"/>
</dbReference>
<organism evidence="18 19">
    <name type="scientific">Apolygus lucorum</name>
    <name type="common">Small green plant bug</name>
    <name type="synonym">Lygocoris lucorum</name>
    <dbReference type="NCBI Taxonomy" id="248454"/>
    <lineage>
        <taxon>Eukaryota</taxon>
        <taxon>Metazoa</taxon>
        <taxon>Ecdysozoa</taxon>
        <taxon>Arthropoda</taxon>
        <taxon>Hexapoda</taxon>
        <taxon>Insecta</taxon>
        <taxon>Pterygota</taxon>
        <taxon>Neoptera</taxon>
        <taxon>Paraneoptera</taxon>
        <taxon>Hemiptera</taxon>
        <taxon>Heteroptera</taxon>
        <taxon>Panheteroptera</taxon>
        <taxon>Cimicomorpha</taxon>
        <taxon>Miridae</taxon>
        <taxon>Mirini</taxon>
        <taxon>Apolygus</taxon>
    </lineage>
</organism>
<dbReference type="Gene3D" id="2.60.40.10">
    <property type="entry name" value="Immunoglobulins"/>
    <property type="match status" value="1"/>
</dbReference>
<dbReference type="InterPro" id="IPR036179">
    <property type="entry name" value="Ig-like_dom_sf"/>
</dbReference>
<reference evidence="18" key="1">
    <citation type="journal article" date="2021" name="Mol. Ecol. Resour.">
        <title>Apolygus lucorum genome provides insights into omnivorousness and mesophyll feeding.</title>
        <authorList>
            <person name="Liu Y."/>
            <person name="Liu H."/>
            <person name="Wang H."/>
            <person name="Huang T."/>
            <person name="Liu B."/>
            <person name="Yang B."/>
            <person name="Yin L."/>
            <person name="Li B."/>
            <person name="Zhang Y."/>
            <person name="Zhang S."/>
            <person name="Jiang F."/>
            <person name="Zhang X."/>
            <person name="Ren Y."/>
            <person name="Wang B."/>
            <person name="Wang S."/>
            <person name="Lu Y."/>
            <person name="Wu K."/>
            <person name="Fan W."/>
            <person name="Wang G."/>
        </authorList>
    </citation>
    <scope>NUCLEOTIDE SEQUENCE</scope>
    <source>
        <strain evidence="18">12Hb</strain>
    </source>
</reference>
<dbReference type="GO" id="GO:0004930">
    <property type="term" value="F:G protein-coupled receptor activity"/>
    <property type="evidence" value="ECO:0007669"/>
    <property type="project" value="UniProtKB-KW"/>
</dbReference>
<dbReference type="InterPro" id="IPR032675">
    <property type="entry name" value="LRR_dom_sf"/>
</dbReference>
<keyword evidence="4 14" id="KW-0812">Transmembrane</keyword>
<dbReference type="SUPFAM" id="SSF52058">
    <property type="entry name" value="L domain-like"/>
    <property type="match status" value="1"/>
</dbReference>
<keyword evidence="7 14" id="KW-1133">Transmembrane helix</keyword>
<dbReference type="InterPro" id="IPR003599">
    <property type="entry name" value="Ig_sub"/>
</dbReference>
<feature type="region of interest" description="Disordered" evidence="13">
    <location>
        <begin position="1041"/>
        <end position="1072"/>
    </location>
</feature>
<evidence type="ECO:0000256" key="2">
    <source>
        <dbReference type="ARBA" id="ARBA00007343"/>
    </source>
</evidence>
<protein>
    <recommendedName>
        <fullName evidence="20">G-protein coupled receptors family 2 profile 2 domain-containing protein</fullName>
    </recommendedName>
</protein>
<dbReference type="InterPro" id="IPR000832">
    <property type="entry name" value="GPCR_2_secretin-like"/>
</dbReference>
<evidence type="ECO:0000256" key="4">
    <source>
        <dbReference type="ARBA" id="ARBA00022692"/>
    </source>
</evidence>
<keyword evidence="8" id="KW-0297">G-protein coupled receptor</keyword>
<dbReference type="SMART" id="SM00082">
    <property type="entry name" value="LRRCT"/>
    <property type="match status" value="1"/>
</dbReference>
<evidence type="ECO:0000313" key="18">
    <source>
        <dbReference type="EMBL" id="KAF6198871.1"/>
    </source>
</evidence>
<evidence type="ECO:0000256" key="5">
    <source>
        <dbReference type="ARBA" id="ARBA00022729"/>
    </source>
</evidence>
<dbReference type="PROSITE" id="PS50221">
    <property type="entry name" value="GAIN_B"/>
    <property type="match status" value="1"/>
</dbReference>
<evidence type="ECO:0000256" key="6">
    <source>
        <dbReference type="ARBA" id="ARBA00022737"/>
    </source>
</evidence>
<dbReference type="PANTHER" id="PTHR45930:SF4">
    <property type="entry name" value="ADHESION G PROTEIN-COUPLED RECEPTOR A3"/>
    <property type="match status" value="1"/>
</dbReference>
<dbReference type="InterPro" id="IPR036445">
    <property type="entry name" value="GPCR_2_extracell_dom_sf"/>
</dbReference>
<proteinExistence type="inferred from homology"/>
<dbReference type="PROSITE" id="PS51450">
    <property type="entry name" value="LRR"/>
    <property type="match status" value="2"/>
</dbReference>
<dbReference type="Gene3D" id="2.60.220.50">
    <property type="match status" value="1"/>
</dbReference>
<evidence type="ECO:0000256" key="8">
    <source>
        <dbReference type="ARBA" id="ARBA00023040"/>
    </source>
</evidence>
<dbReference type="InterPro" id="IPR003591">
    <property type="entry name" value="Leu-rich_rpt_typical-subtyp"/>
</dbReference>
<feature type="region of interest" description="Disordered" evidence="13">
    <location>
        <begin position="972"/>
        <end position="1010"/>
    </location>
</feature>
<dbReference type="FunFam" id="3.80.10.10:FF:000732">
    <property type="entry name" value="GD11101"/>
    <property type="match status" value="1"/>
</dbReference>
<dbReference type="PANTHER" id="PTHR45930">
    <property type="entry name" value="G-PROTEIN COUPLED RECEPTOR 124-LIKE PROTEIN"/>
    <property type="match status" value="1"/>
</dbReference>
<dbReference type="Pfam" id="PF26588">
    <property type="entry name" value="GAIN_ADGRA3"/>
    <property type="match status" value="1"/>
</dbReference>
<dbReference type="SMART" id="SM00369">
    <property type="entry name" value="LRR_TYP"/>
    <property type="match status" value="3"/>
</dbReference>
<dbReference type="Pfam" id="PF00002">
    <property type="entry name" value="7tm_2"/>
    <property type="match status" value="1"/>
</dbReference>
<sequence length="1209" mass="134103">MTVFLSTRSLMMHFSRRMMAESVPREKDLQGNNITHLSANVFPVADLQKLDLSKNSIDSIEDGAFSNLISLKRLDLSNNRLRTISRYTFEGLVNLEKLKLGDNIIRQVKDGVFDSLLSLKTLDISGNPLLCDCELWWLATWANNMSIKLSPMPKCSEPSDLRQQPLRKFKAYSQQCAWADMLPPPIELSPDHDQVVFEGDSLRLDCRAPSLKSSTGQDSSVTWFWAGIPPSKYFPPSSVHVENRQTPESGVVESTLIIKELHSNHTGEWNCDLVSNEGNHSSSVSVIVISGETKYCQPAVTKDNKGEYYWPKTVAGHVVELPCAVEGGVARNNCTLAAQWVGANTSACSFLSETTRILQMYAKMNLSTGRSSVNESAVRLHNYTIENKSSMADPDDIVFISRTITNYLEFLQYEKTLGILLLDLISLVMDLDGQLLSEAQMRDRSCTKLLSAIETIAQYQADPFHGGNMWVERFVVPRESFLGMTCTWWNSREENERLFHCSTSNTTSIRVPHDKILEASVQIPASLFHQLELRGKPSATHQIMVSIYDNAKLFPTLFNINRTVSSPIVGAKLVGVEVRDLVEPAYIMLGGLRQGVAPAWWDDALGDWVIPPCRPSHLLSDLLVTKCHHLGYFALISDLRSAPAPVVEQSPSRMSSPAVFVGTFIGSTCLIVAAFTYAVCHSAIQMSDKMKHALANTWVAISMLSMVFNIGMYQTEEIRVCQAVGLLLHYLTLCSLFWLAVSINGMHRSVGKLVRVVSDSSDVDEGGPQVVGQPLVGLYLVGWGVSALLVGLSGAVNPMGYASPTYCTLGPGPGFIPVLVPVSALFVFIFTRALMVRSAAVEKDSNAQLSEGTQATDLELLETGVAMGDGASIHSIATPSSQVEDLEHPPYVQLKAFLIVTALFTLGWTCAALSVIKPFHFPHEETFFSVAYAVFIIVLGSFVVFFYCFSRSDVRSVWFTLKHIKRSRNVTDMAPPPIINSSETPTTQERKSVSPRPEPQGEVSSQMKPNFVDLHRRQYHNNVVTEPNTFYNPHQSIVARKFFKKQRRKRNNLNNRRRGTGDGSQISPDNSELFHLGSKVNNTNIHVEPPTPRSNDRNILGDRRPLERLVIGAESCEPTHNNDGSVKYASVASECCSCLVSEAHSVTDCTRDVTSEHSSRSSHLYATVAPDLSPPMNPRMTIDLKNEAVHLKLCQHYKSSDEDKRETSV</sequence>
<comment type="similarity">
    <text evidence="2">Belongs to the G-protein coupled receptor 2 family. Adhesion G-protein coupled receptor (ADGR) subfamily.</text>
</comment>
<feature type="transmembrane region" description="Helical" evidence="14">
    <location>
        <begin position="928"/>
        <end position="949"/>
    </location>
</feature>
<feature type="transmembrane region" description="Helical" evidence="14">
    <location>
        <begin position="776"/>
        <end position="795"/>
    </location>
</feature>
<dbReference type="InterPro" id="IPR000483">
    <property type="entry name" value="Cys-rich_flank_reg_C"/>
</dbReference>
<feature type="transmembrane region" description="Helical" evidence="14">
    <location>
        <begin position="692"/>
        <end position="711"/>
    </location>
</feature>
<evidence type="ECO:0000256" key="14">
    <source>
        <dbReference type="SAM" id="Phobius"/>
    </source>
</evidence>
<dbReference type="InterPro" id="IPR013783">
    <property type="entry name" value="Ig-like_fold"/>
</dbReference>
<dbReference type="InterPro" id="IPR046338">
    <property type="entry name" value="GAIN_dom_sf"/>
</dbReference>
<evidence type="ECO:0000259" key="16">
    <source>
        <dbReference type="PROSITE" id="PS50261"/>
    </source>
</evidence>
<evidence type="ECO:0000256" key="12">
    <source>
        <dbReference type="ARBA" id="ARBA00023224"/>
    </source>
</evidence>
<keyword evidence="11" id="KW-0675">Receptor</keyword>
<keyword evidence="10" id="KW-1015">Disulfide bond</keyword>
<feature type="compositionally biased region" description="Basic residues" evidence="13">
    <location>
        <begin position="1041"/>
        <end position="1058"/>
    </location>
</feature>
<dbReference type="Gene3D" id="1.20.1070.10">
    <property type="entry name" value="Rhodopsin 7-helix transmembrane proteins"/>
    <property type="match status" value="1"/>
</dbReference>
<keyword evidence="6" id="KW-0677">Repeat</keyword>
<feature type="transmembrane region" description="Helical" evidence="14">
    <location>
        <begin position="658"/>
        <end position="680"/>
    </location>
</feature>